<evidence type="ECO:0000313" key="8">
    <source>
        <dbReference type="EMBL" id="TKJ39028.1"/>
    </source>
</evidence>
<comment type="caution">
    <text evidence="8">The sequence shown here is derived from an EMBL/GenBank/DDBJ whole genome shotgun (WGS) entry which is preliminary data.</text>
</comment>
<evidence type="ECO:0000256" key="4">
    <source>
        <dbReference type="ARBA" id="ARBA00022827"/>
    </source>
</evidence>
<dbReference type="InterPro" id="IPR059103">
    <property type="entry name" value="FixC-like_C"/>
</dbReference>
<dbReference type="PANTHER" id="PTHR43624">
    <property type="entry name" value="ELECTRON TRANSFER FLAVOPROTEIN-QUINONE OXIDOREDUCTASE YDIS-RELATED"/>
    <property type="match status" value="1"/>
</dbReference>
<dbReference type="AlphaFoldDB" id="A0A532UVR5"/>
<evidence type="ECO:0000259" key="7">
    <source>
        <dbReference type="Pfam" id="PF26311"/>
    </source>
</evidence>
<dbReference type="Pfam" id="PF26311">
    <property type="entry name" value="ETF-QO_FixC_C"/>
    <property type="match status" value="1"/>
</dbReference>
<dbReference type="SUPFAM" id="SSF54373">
    <property type="entry name" value="FAD-linked reductases, C-terminal domain"/>
    <property type="match status" value="1"/>
</dbReference>
<comment type="similarity">
    <text evidence="2">Belongs to the ETF-QO/FixC family.</text>
</comment>
<comment type="cofactor">
    <cofactor evidence="1">
        <name>FAD</name>
        <dbReference type="ChEBI" id="CHEBI:57692"/>
    </cofactor>
</comment>
<proteinExistence type="inferred from homology"/>
<evidence type="ECO:0000259" key="6">
    <source>
        <dbReference type="Pfam" id="PF01494"/>
    </source>
</evidence>
<dbReference type="GO" id="GO:0071949">
    <property type="term" value="F:FAD binding"/>
    <property type="evidence" value="ECO:0007669"/>
    <property type="project" value="InterPro"/>
</dbReference>
<evidence type="ECO:0000256" key="2">
    <source>
        <dbReference type="ARBA" id="ARBA00006796"/>
    </source>
</evidence>
<dbReference type="Gene3D" id="3.50.50.60">
    <property type="entry name" value="FAD/NAD(P)-binding domain"/>
    <property type="match status" value="1"/>
</dbReference>
<dbReference type="InterPro" id="IPR036188">
    <property type="entry name" value="FAD/NAD-bd_sf"/>
</dbReference>
<keyword evidence="3" id="KW-0285">Flavoprotein</keyword>
<evidence type="ECO:0000256" key="5">
    <source>
        <dbReference type="ARBA" id="ARBA00023002"/>
    </source>
</evidence>
<accession>A0A532UVR5</accession>
<dbReference type="SUPFAM" id="SSF51905">
    <property type="entry name" value="FAD/NAD(P)-binding domain"/>
    <property type="match status" value="1"/>
</dbReference>
<evidence type="ECO:0000256" key="3">
    <source>
        <dbReference type="ARBA" id="ARBA00022630"/>
    </source>
</evidence>
<keyword evidence="4" id="KW-0274">FAD</keyword>
<sequence>MSEEEKFDCIIVGAGPAGLSAAITLAKAGVEVAVLERGEYPGAKNVMGGILFTTILDKLLPDFWEKAPVERHITHRRFSLLSKDSEIALDFKTAGYNEPPYNHTWSVLRAKFDRWFAEQVEEAGAMIIPGMMVSELLMDGDRVVGVKTEPGGDELNCDVVISAEGVNSFLAEQAGLRKQHDPAHMAVAVKEVISLPQETIEDRFHLNDSEGCAYEIFGQAVQGTFGSGFVYTNKDSLSIGVGSTIHDMKRHKLNPNDVLEGFKKHPAIAPLVRGAESQEYAAHMIPEGGFHHLPKLTTNGLILTGDAAGLINASHYHEGSNLAMASGVMAAETVIAAKEKGDFSDASLSTYRQKLDDSFVLKDLKKFQNLSKFLNENPHLLRDYPDIISGMLKDYFTISEKPKAVIEKEVMAKFKKEIGIWNIGKDLYKIWRAMR</sequence>
<dbReference type="Proteomes" id="UP000319619">
    <property type="component" value="Unassembled WGS sequence"/>
</dbReference>
<dbReference type="PANTHER" id="PTHR43624:SF2">
    <property type="entry name" value="ELECTRON TRANSFER FLAVOPROTEIN-QUINONE OXIDOREDUCTASE YDIS-RELATED"/>
    <property type="match status" value="1"/>
</dbReference>
<feature type="domain" description="FixC-like C-terminal" evidence="7">
    <location>
        <begin position="371"/>
        <end position="435"/>
    </location>
</feature>
<evidence type="ECO:0000313" key="9">
    <source>
        <dbReference type="Proteomes" id="UP000319619"/>
    </source>
</evidence>
<evidence type="ECO:0000256" key="1">
    <source>
        <dbReference type="ARBA" id="ARBA00001974"/>
    </source>
</evidence>
<gene>
    <name evidence="8" type="ORF">CEE37_11425</name>
</gene>
<reference evidence="8 9" key="1">
    <citation type="submission" date="2017-06" db="EMBL/GenBank/DDBJ databases">
        <title>Novel microbial phyla capable of carbon fixation and sulfur reduction in deep-sea sediments.</title>
        <authorList>
            <person name="Huang J."/>
            <person name="Baker B."/>
            <person name="Wang Y."/>
        </authorList>
    </citation>
    <scope>NUCLEOTIDE SEQUENCE [LARGE SCALE GENOMIC DNA]</scope>
    <source>
        <strain evidence="8">B3_LCP</strain>
    </source>
</reference>
<protein>
    <submittedName>
        <fullName evidence="8">FAD-dependent oxidoreductase</fullName>
    </submittedName>
</protein>
<dbReference type="InterPro" id="IPR002938">
    <property type="entry name" value="FAD-bd"/>
</dbReference>
<dbReference type="InterPro" id="IPR039651">
    <property type="entry name" value="FixC-like"/>
</dbReference>
<keyword evidence="5" id="KW-0560">Oxidoreductase</keyword>
<dbReference type="PRINTS" id="PR00420">
    <property type="entry name" value="RNGMNOXGNASE"/>
</dbReference>
<dbReference type="Pfam" id="PF01494">
    <property type="entry name" value="FAD_binding_3"/>
    <property type="match status" value="1"/>
</dbReference>
<feature type="domain" description="FAD-binding" evidence="6">
    <location>
        <begin position="8"/>
        <end position="181"/>
    </location>
</feature>
<name>A0A532UVR5_UNCL8</name>
<dbReference type="EMBL" id="NJBN01000008">
    <property type="protein sequence ID" value="TKJ39028.1"/>
    <property type="molecule type" value="Genomic_DNA"/>
</dbReference>
<dbReference type="GO" id="GO:0016491">
    <property type="term" value="F:oxidoreductase activity"/>
    <property type="evidence" value="ECO:0007669"/>
    <property type="project" value="UniProtKB-KW"/>
</dbReference>
<organism evidence="8 9">
    <name type="scientific">candidate division LCP-89 bacterium B3_LCP</name>
    <dbReference type="NCBI Taxonomy" id="2012998"/>
    <lineage>
        <taxon>Bacteria</taxon>
        <taxon>Pseudomonadati</taxon>
        <taxon>Bacteria division LCP-89</taxon>
    </lineage>
</organism>